<reference evidence="2" key="1">
    <citation type="submission" date="2021-03" db="EMBL/GenBank/DDBJ databases">
        <title>Antimicrobial resistance genes in bacteria isolated from Japanese honey, and their potential for conferring macrolide and lincosamide resistance in the American foulbrood pathogen Paenibacillus larvae.</title>
        <authorList>
            <person name="Okamoto M."/>
            <person name="Kumagai M."/>
            <person name="Kanamori H."/>
            <person name="Takamatsu D."/>
        </authorList>
    </citation>
    <scope>NUCLEOTIDE SEQUENCE</scope>
    <source>
        <strain evidence="2">J2TS6</strain>
    </source>
</reference>
<organism evidence="2 3">
    <name type="scientific">Paenibacillus albilobatus</name>
    <dbReference type="NCBI Taxonomy" id="2716884"/>
    <lineage>
        <taxon>Bacteria</taxon>
        <taxon>Bacillati</taxon>
        <taxon>Bacillota</taxon>
        <taxon>Bacilli</taxon>
        <taxon>Bacillales</taxon>
        <taxon>Paenibacillaceae</taxon>
        <taxon>Paenibacillus</taxon>
    </lineage>
</organism>
<feature type="transmembrane region" description="Helical" evidence="1">
    <location>
        <begin position="12"/>
        <end position="31"/>
    </location>
</feature>
<sequence length="54" mass="6336">MEEKQINKIIMNVLLIAAILYLSALVFGNMLDWSLHIGERLFSFARSFMERFTI</sequence>
<evidence type="ECO:0000256" key="1">
    <source>
        <dbReference type="SAM" id="Phobius"/>
    </source>
</evidence>
<gene>
    <name evidence="2" type="ORF">J2TS6_24230</name>
</gene>
<dbReference type="AlphaFoldDB" id="A0A919XIC1"/>
<dbReference type="EMBL" id="BORQ01000002">
    <property type="protein sequence ID" value="GIO31282.1"/>
    <property type="molecule type" value="Genomic_DNA"/>
</dbReference>
<dbReference type="Proteomes" id="UP000679779">
    <property type="component" value="Unassembled WGS sequence"/>
</dbReference>
<dbReference type="RefSeq" id="WP_160044780.1">
    <property type="nucleotide sequence ID" value="NZ_BORQ01000002.1"/>
</dbReference>
<evidence type="ECO:0000313" key="3">
    <source>
        <dbReference type="Proteomes" id="UP000679779"/>
    </source>
</evidence>
<name>A0A919XIC1_9BACL</name>
<accession>A0A919XIC1</accession>
<proteinExistence type="predicted"/>
<protein>
    <submittedName>
        <fullName evidence="2">Uncharacterized protein</fullName>
    </submittedName>
</protein>
<comment type="caution">
    <text evidence="2">The sequence shown here is derived from an EMBL/GenBank/DDBJ whole genome shotgun (WGS) entry which is preliminary data.</text>
</comment>
<evidence type="ECO:0000313" key="2">
    <source>
        <dbReference type="EMBL" id="GIO31282.1"/>
    </source>
</evidence>
<keyword evidence="1" id="KW-1133">Transmembrane helix</keyword>
<keyword evidence="1" id="KW-0472">Membrane</keyword>
<keyword evidence="1" id="KW-0812">Transmembrane</keyword>
<keyword evidence="3" id="KW-1185">Reference proteome</keyword>